<comment type="caution">
    <text evidence="3">The sequence shown here is derived from an EMBL/GenBank/DDBJ whole genome shotgun (WGS) entry which is preliminary data.</text>
</comment>
<evidence type="ECO:0000259" key="2">
    <source>
        <dbReference type="Pfam" id="PF14111"/>
    </source>
</evidence>
<dbReference type="Pfam" id="PF14111">
    <property type="entry name" value="DUF4283"/>
    <property type="match status" value="1"/>
</dbReference>
<organism evidence="3 4">
    <name type="scientific">Cannabis sativa</name>
    <name type="common">Hemp</name>
    <name type="synonym">Marijuana</name>
    <dbReference type="NCBI Taxonomy" id="3483"/>
    <lineage>
        <taxon>Eukaryota</taxon>
        <taxon>Viridiplantae</taxon>
        <taxon>Streptophyta</taxon>
        <taxon>Embryophyta</taxon>
        <taxon>Tracheophyta</taxon>
        <taxon>Spermatophyta</taxon>
        <taxon>Magnoliopsida</taxon>
        <taxon>eudicotyledons</taxon>
        <taxon>Gunneridae</taxon>
        <taxon>Pentapetalae</taxon>
        <taxon>rosids</taxon>
        <taxon>fabids</taxon>
        <taxon>Rosales</taxon>
        <taxon>Cannabaceae</taxon>
        <taxon>Cannabis</taxon>
    </lineage>
</organism>
<evidence type="ECO:0000313" key="3">
    <source>
        <dbReference type="EMBL" id="KAF4349039.1"/>
    </source>
</evidence>
<proteinExistence type="predicted"/>
<evidence type="ECO:0000256" key="1">
    <source>
        <dbReference type="SAM" id="MobiDB-lite"/>
    </source>
</evidence>
<reference evidence="3 4" key="1">
    <citation type="journal article" date="2020" name="bioRxiv">
        <title>Sequence and annotation of 42 cannabis genomes reveals extensive copy number variation in cannabinoid synthesis and pathogen resistance genes.</title>
        <authorList>
            <person name="Mckernan K.J."/>
            <person name="Helbert Y."/>
            <person name="Kane L.T."/>
            <person name="Ebling H."/>
            <person name="Zhang L."/>
            <person name="Liu B."/>
            <person name="Eaton Z."/>
            <person name="Mclaughlin S."/>
            <person name="Kingan S."/>
            <person name="Baybayan P."/>
            <person name="Concepcion G."/>
            <person name="Jordan M."/>
            <person name="Riva A."/>
            <person name="Barbazuk W."/>
            <person name="Harkins T."/>
        </authorList>
    </citation>
    <scope>NUCLEOTIDE SEQUENCE [LARGE SCALE GENOMIC DNA]</scope>
    <source>
        <strain evidence="4">cv. Jamaican Lion 4</strain>
        <tissue evidence="3">Leaf</tissue>
    </source>
</reference>
<feature type="domain" description="DUF4283" evidence="2">
    <location>
        <begin position="42"/>
        <end position="117"/>
    </location>
</feature>
<sequence length="376" mass="42381">MASSSHNFQEIHDLCANLNLEEEEEDVIIHNTGSIDTGVDTRWCLVGTFIQDHQMDFDTIQHQLASLWKPGMGMFCKELGSNRFLFQLYHDVDINRVIDGSPWTCLRKLIIFDRLKAGDDPRSIPLSKLDIWVQIFNLQPGRRSTSSAKMMTNSDAEIEEASVENIGKVNANPNIIGGNQGTHSAINTGDSQHIHSSDLHNKAATQKNNGIKKGGVPISDVKRRRTSIEGSIDLDPLDEDMDHNDLMGHNADSAQTVRHSHRFRFENAWIGEPMCEQIIRDTWTSSPHLDLQAKLNRCGQLLQQWGSEITGNFSSRIKACKANLKNLKRRRDADGHHCRAHPRRREGERWTGKGLEGGRSGLEDREWPSSRLGVVV</sequence>
<feature type="region of interest" description="Disordered" evidence="1">
    <location>
        <begin position="331"/>
        <end position="376"/>
    </location>
</feature>
<dbReference type="EMBL" id="JAATIP010000408">
    <property type="protein sequence ID" value="KAF4349039.1"/>
    <property type="molecule type" value="Genomic_DNA"/>
</dbReference>
<dbReference type="Proteomes" id="UP000525078">
    <property type="component" value="Unassembled WGS sequence"/>
</dbReference>
<dbReference type="InterPro" id="IPR025558">
    <property type="entry name" value="DUF4283"/>
</dbReference>
<protein>
    <recommendedName>
        <fullName evidence="2">DUF4283 domain-containing protein</fullName>
    </recommendedName>
</protein>
<dbReference type="AlphaFoldDB" id="A0A7J6DU00"/>
<evidence type="ECO:0000313" key="4">
    <source>
        <dbReference type="Proteomes" id="UP000525078"/>
    </source>
</evidence>
<accession>A0A7J6DU00</accession>
<gene>
    <name evidence="3" type="ORF">F8388_019524</name>
</gene>
<name>A0A7J6DU00_CANSA</name>